<dbReference type="EMBL" id="FOEG01000006">
    <property type="protein sequence ID" value="SEP01444.1"/>
    <property type="molecule type" value="Genomic_DNA"/>
</dbReference>
<dbReference type="Gene3D" id="3.40.50.150">
    <property type="entry name" value="Vaccinia Virus protein VP39"/>
    <property type="match status" value="1"/>
</dbReference>
<sequence length="411" mass="43209">MVAILGYSRQQIVAAVRDMYTAVAASPDSPFHFPVGRAAATAMGYPHDLLDRLPATAVSAFAGVGYPFSGNAVQPGHTVLDIGAGAGCDTLVAAEHVGPDGHVIALDLTGGMTRRIRTAAREAGAANVSVVEASAERLPLADESIDSITSNGALNLVPDKRGAVAEMFRVLRPGGRLQIADVVIRRPVTVDCSDDPRLWVECVVGATVDEDLLALFRDAGFEDIRVVRSLDYFAHSPSAQTREIAASFGAHSVELAMQRAERPPGFLWHWARRLNPVRGVKSLWRRGAGGVASLALALLTCYGTMAALAMLAATGTAVTVDEGLWAALIGVFAILTVVAIAPGIRYHRSAAPVVVGAAGALVVCYALFVHYTMGVELAGFLALAVGVGWDIHLRRRAQARVLGVQGAARPR</sequence>
<dbReference type="STRING" id="406100.SAMN04488052_106134"/>
<keyword evidence="1" id="KW-0812">Transmembrane</keyword>
<dbReference type="GO" id="GO:0016020">
    <property type="term" value="C:membrane"/>
    <property type="evidence" value="ECO:0007669"/>
    <property type="project" value="InterPro"/>
</dbReference>
<feature type="transmembrane region" description="Helical" evidence="1">
    <location>
        <begin position="351"/>
        <end position="371"/>
    </location>
</feature>
<dbReference type="InterPro" id="IPR029063">
    <property type="entry name" value="SAM-dependent_MTases_sf"/>
</dbReference>
<keyword evidence="1" id="KW-1133">Transmembrane helix</keyword>
<keyword evidence="4" id="KW-1185">Reference proteome</keyword>
<dbReference type="Proteomes" id="UP000199657">
    <property type="component" value="Unassembled WGS sequence"/>
</dbReference>
<dbReference type="GO" id="GO:0008168">
    <property type="term" value="F:methyltransferase activity"/>
    <property type="evidence" value="ECO:0007669"/>
    <property type="project" value="UniProtKB-KW"/>
</dbReference>
<keyword evidence="3" id="KW-0808">Transferase</keyword>
<dbReference type="InterPro" id="IPR025714">
    <property type="entry name" value="Methyltranfer_dom"/>
</dbReference>
<evidence type="ECO:0000256" key="1">
    <source>
        <dbReference type="SAM" id="Phobius"/>
    </source>
</evidence>
<reference evidence="3 4" key="1">
    <citation type="submission" date="2016-10" db="EMBL/GenBank/DDBJ databases">
        <authorList>
            <person name="de Groot N.N."/>
        </authorList>
    </citation>
    <scope>NUCLEOTIDE SEQUENCE [LARGE SCALE GENOMIC DNA]</scope>
    <source>
        <strain evidence="3 4">CGMCC 1.6291</strain>
    </source>
</reference>
<feature type="transmembrane region" description="Helical" evidence="1">
    <location>
        <begin position="324"/>
        <end position="344"/>
    </location>
</feature>
<evidence type="ECO:0000313" key="3">
    <source>
        <dbReference type="EMBL" id="SEP01444.1"/>
    </source>
</evidence>
<feature type="transmembrane region" description="Helical" evidence="1">
    <location>
        <begin position="291"/>
        <end position="312"/>
    </location>
</feature>
<feature type="domain" description="Methyltransferase" evidence="2">
    <location>
        <begin position="76"/>
        <end position="220"/>
    </location>
</feature>
<proteinExistence type="predicted"/>
<dbReference type="Pfam" id="PF03203">
    <property type="entry name" value="MerC"/>
    <property type="match status" value="1"/>
</dbReference>
<dbReference type="AlphaFoldDB" id="A0A1H8UEZ8"/>
<dbReference type="PANTHER" id="PTHR43591">
    <property type="entry name" value="METHYLTRANSFERASE"/>
    <property type="match status" value="1"/>
</dbReference>
<keyword evidence="3" id="KW-0489">Methyltransferase</keyword>
<dbReference type="PANTHER" id="PTHR43591:SF24">
    <property type="entry name" value="2-METHOXY-6-POLYPRENYL-1,4-BENZOQUINOL METHYLASE, MITOCHONDRIAL"/>
    <property type="match status" value="1"/>
</dbReference>
<dbReference type="SUPFAM" id="SSF53335">
    <property type="entry name" value="S-adenosyl-L-methionine-dependent methyltransferases"/>
    <property type="match status" value="1"/>
</dbReference>
<organism evidence="3 4">
    <name type="scientific">Aquisalimonas asiatica</name>
    <dbReference type="NCBI Taxonomy" id="406100"/>
    <lineage>
        <taxon>Bacteria</taxon>
        <taxon>Pseudomonadati</taxon>
        <taxon>Pseudomonadota</taxon>
        <taxon>Gammaproteobacteria</taxon>
        <taxon>Chromatiales</taxon>
        <taxon>Ectothiorhodospiraceae</taxon>
        <taxon>Aquisalimonas</taxon>
    </lineage>
</organism>
<dbReference type="Pfam" id="PF13847">
    <property type="entry name" value="Methyltransf_31"/>
    <property type="match status" value="1"/>
</dbReference>
<evidence type="ECO:0000313" key="4">
    <source>
        <dbReference type="Proteomes" id="UP000199657"/>
    </source>
</evidence>
<name>A0A1H8UEZ8_9GAMM</name>
<dbReference type="InterPro" id="IPR004891">
    <property type="entry name" value="Mercury-R_MerC"/>
</dbReference>
<accession>A0A1H8UEZ8</accession>
<dbReference type="CDD" id="cd02440">
    <property type="entry name" value="AdoMet_MTases"/>
    <property type="match status" value="1"/>
</dbReference>
<evidence type="ECO:0000259" key="2">
    <source>
        <dbReference type="Pfam" id="PF13847"/>
    </source>
</evidence>
<protein>
    <submittedName>
        <fullName evidence="3">Ubiquinone/menaquinone biosynthesis C-methylase UbiE</fullName>
    </submittedName>
</protein>
<dbReference type="GO" id="GO:0015097">
    <property type="term" value="F:mercury ion transmembrane transporter activity"/>
    <property type="evidence" value="ECO:0007669"/>
    <property type="project" value="InterPro"/>
</dbReference>
<keyword evidence="3" id="KW-0830">Ubiquinone</keyword>
<keyword evidence="1" id="KW-0472">Membrane</keyword>
<dbReference type="OrthoDB" id="9772751at2"/>
<dbReference type="GO" id="GO:0032259">
    <property type="term" value="P:methylation"/>
    <property type="evidence" value="ECO:0007669"/>
    <property type="project" value="UniProtKB-KW"/>
</dbReference>
<gene>
    <name evidence="3" type="ORF">SAMN04488052_106134</name>
</gene>
<dbReference type="RefSeq" id="WP_091644877.1">
    <property type="nucleotide sequence ID" value="NZ_FOEG01000006.1"/>
</dbReference>